<dbReference type="OrthoDB" id="387750at2"/>
<organism evidence="2 3">
    <name type="scientific">Spiroplasma gladiatoris</name>
    <dbReference type="NCBI Taxonomy" id="2143"/>
    <lineage>
        <taxon>Bacteria</taxon>
        <taxon>Bacillati</taxon>
        <taxon>Mycoplasmatota</taxon>
        <taxon>Mollicutes</taxon>
        <taxon>Entomoplasmatales</taxon>
        <taxon>Spiroplasmataceae</taxon>
        <taxon>Spiroplasma</taxon>
    </lineage>
</organism>
<feature type="signal peptide" evidence="1">
    <location>
        <begin position="1"/>
        <end position="23"/>
    </location>
</feature>
<accession>A0A4P7AHK7</accession>
<protein>
    <recommendedName>
        <fullName evidence="4">Lipoprotein</fullName>
    </recommendedName>
</protein>
<gene>
    <name evidence="2" type="ORF">SGLAD_v1c04020</name>
</gene>
<name>A0A4P7AHK7_9MOLU</name>
<evidence type="ECO:0008006" key="4">
    <source>
        <dbReference type="Google" id="ProtNLM"/>
    </source>
</evidence>
<dbReference type="Proteomes" id="UP000294309">
    <property type="component" value="Chromosome"/>
</dbReference>
<dbReference type="KEGG" id="sgq:SGLAD_v1c04020"/>
<evidence type="ECO:0000313" key="2">
    <source>
        <dbReference type="EMBL" id="QBQ07601.1"/>
    </source>
</evidence>
<proteinExistence type="predicted"/>
<keyword evidence="3" id="KW-1185">Reference proteome</keyword>
<reference evidence="2 3" key="1">
    <citation type="submission" date="2019-03" db="EMBL/GenBank/DDBJ databases">
        <title>Complete genome sequence of Spiroplasma gladiatoris TG-1 (DSM 22552).</title>
        <authorList>
            <person name="Lin Y.-C."/>
            <person name="Chou L."/>
            <person name="Kuo C.-H."/>
        </authorList>
    </citation>
    <scope>NUCLEOTIDE SEQUENCE [LARGE SCALE GENOMIC DNA]</scope>
    <source>
        <strain evidence="2 3">TG-1</strain>
    </source>
</reference>
<dbReference type="RefSeq" id="WP_134297394.1">
    <property type="nucleotide sequence ID" value="NZ_CP038013.1"/>
</dbReference>
<sequence>MKKVLSLLSALTIVVSSSSYVIACPKKQAEDDTTENNPVDDKNYEYSKMEYLQEVTKIIDKNILEAKNKWFELSSNNSNNEFLNFESLNATSLFESTNSKKISDVFKNIDETKENDLIKDVKSKINFEEISKEIKVLKSNDKYNALISNINDSELIKIDIEALKNNEEGFLKFTNINKEKNDFLINLNTKIKFELNYNAENQSVIKDSSEEINLNYVNSTDKSLVTFYNNKLNEIKYGFLEKDSEYSTIIDNSSSEEIDKFINDEETVKQRLNSTLNNETLKAKILNKLTVDETLKDYVSVEFNPSIKNLVDLDNYQAKNNNQLWNYSLSANKNKKYKWKNVEDTIIPDIEKNEDLYNFIFKKISKEKDKNNKYEKVLYEYVNSNFKTWTQQYYNSIINYDKNISDSAKAAIKTTTNLGLYNLSGLQLIIQKDQPNELKVDLSEFYIAAGLNISNEDITSESLNENSVLFKSIIENLSKGINAYHKVFGIEDTKDSYSLAAFNGQLNETDNIWQSFDRKYISGAEYSSSWMFADSYLYRMNKALSLDIIDRSDSGIEIQSKARKQLFDEGNQSIYKWEFQSKIDIYLYIRNEINGMGFVVDNFNNGGSTQTADIGFNLNFINVTFVTDKVWKKPANYNQYTSPKFVIFENKRTK</sequence>
<keyword evidence="1" id="KW-0732">Signal</keyword>
<evidence type="ECO:0000256" key="1">
    <source>
        <dbReference type="SAM" id="SignalP"/>
    </source>
</evidence>
<evidence type="ECO:0000313" key="3">
    <source>
        <dbReference type="Proteomes" id="UP000294309"/>
    </source>
</evidence>
<dbReference type="AlphaFoldDB" id="A0A4P7AHK7"/>
<feature type="chain" id="PRO_5020234138" description="Lipoprotein" evidence="1">
    <location>
        <begin position="24"/>
        <end position="654"/>
    </location>
</feature>
<dbReference type="EMBL" id="CP038013">
    <property type="protein sequence ID" value="QBQ07601.1"/>
    <property type="molecule type" value="Genomic_DNA"/>
</dbReference>